<dbReference type="RefSeq" id="WP_066766414.1">
    <property type="nucleotide sequence ID" value="NZ_BMIO01000004.1"/>
</dbReference>
<dbReference type="AlphaFoldDB" id="A0A916YF07"/>
<evidence type="ECO:0000313" key="2">
    <source>
        <dbReference type="EMBL" id="GGD42238.1"/>
    </source>
</evidence>
<dbReference type="Gene3D" id="3.40.630.30">
    <property type="match status" value="1"/>
</dbReference>
<dbReference type="SUPFAM" id="SSF55729">
    <property type="entry name" value="Acyl-CoA N-acyltransferases (Nat)"/>
    <property type="match status" value="1"/>
</dbReference>
<protein>
    <submittedName>
        <fullName evidence="2">N-acetyltransferase</fullName>
    </submittedName>
</protein>
<comment type="caution">
    <text evidence="2">The sequence shown here is derived from an EMBL/GenBank/DDBJ whole genome shotgun (WGS) entry which is preliminary data.</text>
</comment>
<dbReference type="Pfam" id="PF00583">
    <property type="entry name" value="Acetyltransf_1"/>
    <property type="match status" value="1"/>
</dbReference>
<evidence type="ECO:0000259" key="1">
    <source>
        <dbReference type="PROSITE" id="PS51186"/>
    </source>
</evidence>
<sequence length="174" mass="18962">MSADFLIDNLRVTDLPSVLSIQSESYPGYLVESRQVFLSRLSLKNSCCLAAREGELLLGYMIAHGWQADDPPPLGIVVEMAEQSDVLFIHDLAVSNSGRGRGIGKKLVEHAFDCARSKGMTVAQLVAVEGATRYWRGLGFTEAQTAGNLRAKVREYGADARWMSRLIPAGSTNS</sequence>
<feature type="domain" description="N-acetyltransferase" evidence="1">
    <location>
        <begin position="5"/>
        <end position="168"/>
    </location>
</feature>
<dbReference type="InterPro" id="IPR000182">
    <property type="entry name" value="GNAT_dom"/>
</dbReference>
<name>A0A916YF07_9SPHN</name>
<dbReference type="GO" id="GO:0016747">
    <property type="term" value="F:acyltransferase activity, transferring groups other than amino-acyl groups"/>
    <property type="evidence" value="ECO:0007669"/>
    <property type="project" value="InterPro"/>
</dbReference>
<reference evidence="2 3" key="1">
    <citation type="journal article" date="2014" name="Int. J. Syst. Evol. Microbiol.">
        <title>Complete genome sequence of Corynebacterium casei LMG S-19264T (=DSM 44701T), isolated from a smear-ripened cheese.</title>
        <authorList>
            <consortium name="US DOE Joint Genome Institute (JGI-PGF)"/>
            <person name="Walter F."/>
            <person name="Albersmeier A."/>
            <person name="Kalinowski J."/>
            <person name="Ruckert C."/>
        </authorList>
    </citation>
    <scope>NUCLEOTIDE SEQUENCE [LARGE SCALE GENOMIC DNA]</scope>
    <source>
        <strain evidence="2 3">CGMCC 1.15358</strain>
    </source>
</reference>
<proteinExistence type="predicted"/>
<dbReference type="OrthoDB" id="359414at2"/>
<evidence type="ECO:0000313" key="3">
    <source>
        <dbReference type="Proteomes" id="UP000598997"/>
    </source>
</evidence>
<dbReference type="Proteomes" id="UP000598997">
    <property type="component" value="Unassembled WGS sequence"/>
</dbReference>
<dbReference type="EMBL" id="BMIO01000004">
    <property type="protein sequence ID" value="GGD42238.1"/>
    <property type="molecule type" value="Genomic_DNA"/>
</dbReference>
<dbReference type="InterPro" id="IPR016181">
    <property type="entry name" value="Acyl_CoA_acyltransferase"/>
</dbReference>
<dbReference type="PROSITE" id="PS51186">
    <property type="entry name" value="GNAT"/>
    <property type="match status" value="1"/>
</dbReference>
<organism evidence="2 3">
    <name type="scientific">Croceicoccus pelagius</name>
    <dbReference type="NCBI Taxonomy" id="1703341"/>
    <lineage>
        <taxon>Bacteria</taxon>
        <taxon>Pseudomonadati</taxon>
        <taxon>Pseudomonadota</taxon>
        <taxon>Alphaproteobacteria</taxon>
        <taxon>Sphingomonadales</taxon>
        <taxon>Erythrobacteraceae</taxon>
        <taxon>Croceicoccus</taxon>
    </lineage>
</organism>
<dbReference type="CDD" id="cd04301">
    <property type="entry name" value="NAT_SF"/>
    <property type="match status" value="1"/>
</dbReference>
<gene>
    <name evidence="2" type="ORF">GCM10010989_15280</name>
</gene>
<keyword evidence="3" id="KW-1185">Reference proteome</keyword>
<accession>A0A916YF07</accession>